<accession>A0A3G9IXZ9</accession>
<evidence type="ECO:0000313" key="2">
    <source>
        <dbReference type="Proteomes" id="UP000275368"/>
    </source>
</evidence>
<dbReference type="AlphaFoldDB" id="A0A3G9IXZ9"/>
<dbReference type="RefSeq" id="WP_125663466.1">
    <property type="nucleotide sequence ID" value="NZ_AP019308.1"/>
</dbReference>
<dbReference type="OrthoDB" id="2379614at2"/>
<dbReference type="Proteomes" id="UP000275368">
    <property type="component" value="Chromosome"/>
</dbReference>
<dbReference type="EMBL" id="AP019308">
    <property type="protein sequence ID" value="BBH23750.1"/>
    <property type="molecule type" value="Genomic_DNA"/>
</dbReference>
<name>A0A3G9IXZ9_9BACL</name>
<proteinExistence type="predicted"/>
<evidence type="ECO:0000313" key="1">
    <source>
        <dbReference type="EMBL" id="BBH23750.1"/>
    </source>
</evidence>
<reference evidence="1 2" key="1">
    <citation type="submission" date="2018-11" db="EMBL/GenBank/DDBJ databases">
        <title>Complete genome sequence of Paenibacillus baekrokdamisoli strain KCTC 33723.</title>
        <authorList>
            <person name="Kang S.W."/>
            <person name="Lee K.C."/>
            <person name="Kim K.K."/>
            <person name="Kim J.S."/>
            <person name="Kim D.S."/>
            <person name="Ko S.H."/>
            <person name="Yang S.H."/>
            <person name="Lee J.S."/>
        </authorList>
    </citation>
    <scope>NUCLEOTIDE SEQUENCE [LARGE SCALE GENOMIC DNA]</scope>
    <source>
        <strain evidence="1 2">KCTC 33723</strain>
    </source>
</reference>
<protein>
    <submittedName>
        <fullName evidence="1">Uncharacterized protein</fullName>
    </submittedName>
</protein>
<keyword evidence="2" id="KW-1185">Reference proteome</keyword>
<sequence>MCISNLWKGSSWTDFPYKPIIEALGREHSVYIVIGNRGNASMPEGIQALGKSNSHCAER</sequence>
<gene>
    <name evidence="1" type="ORF">Back11_50950</name>
</gene>
<dbReference type="KEGG" id="pbk:Back11_50950"/>
<organism evidence="1 2">
    <name type="scientific">Paenibacillus baekrokdamisoli</name>
    <dbReference type="NCBI Taxonomy" id="1712516"/>
    <lineage>
        <taxon>Bacteria</taxon>
        <taxon>Bacillati</taxon>
        <taxon>Bacillota</taxon>
        <taxon>Bacilli</taxon>
        <taxon>Bacillales</taxon>
        <taxon>Paenibacillaceae</taxon>
        <taxon>Paenibacillus</taxon>
    </lineage>
</organism>